<dbReference type="Proteomes" id="UP000283269">
    <property type="component" value="Unassembled WGS sequence"/>
</dbReference>
<dbReference type="OrthoDB" id="2269034at2759"/>
<evidence type="ECO:0000313" key="1">
    <source>
        <dbReference type="EMBL" id="PPQ93073.1"/>
    </source>
</evidence>
<evidence type="ECO:0008006" key="3">
    <source>
        <dbReference type="Google" id="ProtNLM"/>
    </source>
</evidence>
<dbReference type="InParanoid" id="A0A409XQH8"/>
<dbReference type="STRING" id="93625.A0A409XQH8"/>
<dbReference type="SUPFAM" id="SSF52047">
    <property type="entry name" value="RNI-like"/>
    <property type="match status" value="1"/>
</dbReference>
<dbReference type="EMBL" id="NHYD01000860">
    <property type="protein sequence ID" value="PPQ93073.1"/>
    <property type="molecule type" value="Genomic_DNA"/>
</dbReference>
<keyword evidence="2" id="KW-1185">Reference proteome</keyword>
<evidence type="ECO:0000313" key="2">
    <source>
        <dbReference type="Proteomes" id="UP000283269"/>
    </source>
</evidence>
<accession>A0A409XQH8</accession>
<dbReference type="AlphaFoldDB" id="A0A409XQH8"/>
<name>A0A409XQH8_PSICY</name>
<reference evidence="1 2" key="1">
    <citation type="journal article" date="2018" name="Evol. Lett.">
        <title>Horizontal gene cluster transfer increased hallucinogenic mushroom diversity.</title>
        <authorList>
            <person name="Reynolds H.T."/>
            <person name="Vijayakumar V."/>
            <person name="Gluck-Thaler E."/>
            <person name="Korotkin H.B."/>
            <person name="Matheny P.B."/>
            <person name="Slot J.C."/>
        </authorList>
    </citation>
    <scope>NUCLEOTIDE SEQUENCE [LARGE SCALE GENOMIC DNA]</scope>
    <source>
        <strain evidence="1 2">2631</strain>
    </source>
</reference>
<proteinExistence type="predicted"/>
<protein>
    <recommendedName>
        <fullName evidence="3">F-box domain-containing protein</fullName>
    </recommendedName>
</protein>
<gene>
    <name evidence="1" type="ORF">CVT25_011950</name>
</gene>
<organism evidence="1 2">
    <name type="scientific">Psilocybe cyanescens</name>
    <dbReference type="NCBI Taxonomy" id="93625"/>
    <lineage>
        <taxon>Eukaryota</taxon>
        <taxon>Fungi</taxon>
        <taxon>Dikarya</taxon>
        <taxon>Basidiomycota</taxon>
        <taxon>Agaricomycotina</taxon>
        <taxon>Agaricomycetes</taxon>
        <taxon>Agaricomycetidae</taxon>
        <taxon>Agaricales</taxon>
        <taxon>Agaricineae</taxon>
        <taxon>Strophariaceae</taxon>
        <taxon>Psilocybe</taxon>
    </lineage>
</organism>
<comment type="caution">
    <text evidence="1">The sequence shown here is derived from an EMBL/GenBank/DDBJ whole genome shotgun (WGS) entry which is preliminary data.</text>
</comment>
<sequence length="315" mass="35518">MLVLQFNRWKDVRIKLPPFVAPWAKLLPSKYSVARRLTHFHVETSDISPKLGVFIQTVVSQSPVLKSLTLITSGFSILYVEDKVRWAQLTDLHLQCSLPSDDLYFDILSRTPLLESCHLECSKQLGPSLSSIKPLPPSPITFLHLRVLELCIFSSVFQIFKCLTLPKLESLTIAITDVRPSPLTGSESTIIPDLIRRSKFCLLALKLKHLRLCEDALIESLILLPKLQAVTILDENALFDRVWQLTDKVVDLLGQPYRDTGVFACPELTVIRFSGLLDTSDGQKFMTMVQKRSKEQAIANKVAGLKFVDVGLHRL</sequence>